<dbReference type="InterPro" id="IPR002921">
    <property type="entry name" value="Fungal_lipase-type"/>
</dbReference>
<dbReference type="GO" id="GO:0006629">
    <property type="term" value="P:lipid metabolic process"/>
    <property type="evidence" value="ECO:0007669"/>
    <property type="project" value="InterPro"/>
</dbReference>
<keyword evidence="2" id="KW-0378">Hydrolase</keyword>
<comment type="caution">
    <text evidence="5">The sequence shown here is derived from an EMBL/GenBank/DDBJ whole genome shotgun (WGS) entry which is preliminary data.</text>
</comment>
<accession>A0AAD6CK49</accession>
<dbReference type="Gene3D" id="3.40.50.1820">
    <property type="entry name" value="alpha/beta hydrolase"/>
    <property type="match status" value="1"/>
</dbReference>
<evidence type="ECO:0000259" key="4">
    <source>
        <dbReference type="Pfam" id="PF01764"/>
    </source>
</evidence>
<gene>
    <name evidence="5" type="ORF">N7494_011555</name>
</gene>
<keyword evidence="6" id="KW-1185">Reference proteome</keyword>
<dbReference type="GO" id="GO:0017000">
    <property type="term" value="P:antibiotic biosynthetic process"/>
    <property type="evidence" value="ECO:0007669"/>
    <property type="project" value="UniProtKB-ARBA"/>
</dbReference>
<proteinExistence type="predicted"/>
<sequence>MFNHTVLAFIHCLWVSVCIASPHNESQPVSSELFSSLEELSRLVDIAYCVGTTGVQEPFQCLSHCAEFPGLQLLTTWNTGILLSDSCGYMAVSHTLGAERIILAFRGTYSITNTIIDLSAYPQAYVPYTGGDMGDEPEDGSGTPLQGQKCENCTVHAGFMTSWLNTRSTVVPQLIAAREQFPNYEITLVGHSLGGAVAALAGLEMNLKGWNPSVTTFGEPMVGNQEFVEFLDKRFQMGSYHTPSSDRVTRSFRRVTHINDPVPLLPLQEWGYTAHAGEIFISNPDLPPSIEDLQICQGNQDPRCIAGSDTPALLLDMYRDVNIPLDVLSTRLDPCPSRRGPQGTDSGHQVLLERQEDRIGSADCVAHDATAPLYPLRWDWSLIPARYRLWELFYAHRDYFWRIGLCVPGEIRPGRSNVRICIFLVWVSYSYLP</sequence>
<dbReference type="AlphaFoldDB" id="A0AAD6CK49"/>
<evidence type="ECO:0000256" key="2">
    <source>
        <dbReference type="ARBA" id="ARBA00022801"/>
    </source>
</evidence>
<feature type="signal peptide" evidence="3">
    <location>
        <begin position="1"/>
        <end position="20"/>
    </location>
</feature>
<name>A0AAD6CK49_9EURO</name>
<dbReference type="GO" id="GO:0016787">
    <property type="term" value="F:hydrolase activity"/>
    <property type="evidence" value="ECO:0007669"/>
    <property type="project" value="UniProtKB-KW"/>
</dbReference>
<keyword evidence="1 3" id="KW-0732">Signal</keyword>
<organism evidence="5 6">
    <name type="scientific">Penicillium frequentans</name>
    <dbReference type="NCBI Taxonomy" id="3151616"/>
    <lineage>
        <taxon>Eukaryota</taxon>
        <taxon>Fungi</taxon>
        <taxon>Dikarya</taxon>
        <taxon>Ascomycota</taxon>
        <taxon>Pezizomycotina</taxon>
        <taxon>Eurotiomycetes</taxon>
        <taxon>Eurotiomycetidae</taxon>
        <taxon>Eurotiales</taxon>
        <taxon>Aspergillaceae</taxon>
        <taxon>Penicillium</taxon>
    </lineage>
</organism>
<dbReference type="InterPro" id="IPR051299">
    <property type="entry name" value="AB_hydrolase_lip/est"/>
</dbReference>
<reference evidence="5 6" key="1">
    <citation type="journal article" date="2023" name="IMA Fungus">
        <title>Comparative genomic study of the Penicillium genus elucidates a diverse pangenome and 15 lateral gene transfer events.</title>
        <authorList>
            <person name="Petersen C."/>
            <person name="Sorensen T."/>
            <person name="Nielsen M.R."/>
            <person name="Sondergaard T.E."/>
            <person name="Sorensen J.L."/>
            <person name="Fitzpatrick D.A."/>
            <person name="Frisvad J.C."/>
            <person name="Nielsen K.L."/>
        </authorList>
    </citation>
    <scope>NUCLEOTIDE SEQUENCE [LARGE SCALE GENOMIC DNA]</scope>
    <source>
        <strain evidence="5 6">IBT 35679</strain>
    </source>
</reference>
<dbReference type="SUPFAM" id="SSF53474">
    <property type="entry name" value="alpha/beta-Hydrolases"/>
    <property type="match status" value="1"/>
</dbReference>
<evidence type="ECO:0000256" key="3">
    <source>
        <dbReference type="SAM" id="SignalP"/>
    </source>
</evidence>
<dbReference type="EMBL" id="JAQIZZ010000008">
    <property type="protein sequence ID" value="KAJ5524905.1"/>
    <property type="molecule type" value="Genomic_DNA"/>
</dbReference>
<feature type="domain" description="Fungal lipase-type" evidence="4">
    <location>
        <begin position="103"/>
        <end position="268"/>
    </location>
</feature>
<dbReference type="Pfam" id="PF01764">
    <property type="entry name" value="Lipase_3"/>
    <property type="match status" value="1"/>
</dbReference>
<dbReference type="PANTHER" id="PTHR46640">
    <property type="entry name" value="TRIACYLGLYCEROL LIPASE, PUTATIVE (AFU_ORTHOLOGUE AFUA_6G06510)-RELATED"/>
    <property type="match status" value="1"/>
</dbReference>
<dbReference type="Proteomes" id="UP001220324">
    <property type="component" value="Unassembled WGS sequence"/>
</dbReference>
<dbReference type="InterPro" id="IPR029058">
    <property type="entry name" value="AB_hydrolase_fold"/>
</dbReference>
<dbReference type="PANTHER" id="PTHR46640:SF1">
    <property type="entry name" value="FUNGAL LIPASE-LIKE DOMAIN-CONTAINING PROTEIN-RELATED"/>
    <property type="match status" value="1"/>
</dbReference>
<dbReference type="GO" id="GO:0072330">
    <property type="term" value="P:monocarboxylic acid biosynthetic process"/>
    <property type="evidence" value="ECO:0007669"/>
    <property type="project" value="UniProtKB-ARBA"/>
</dbReference>
<dbReference type="CDD" id="cd00519">
    <property type="entry name" value="Lipase_3"/>
    <property type="match status" value="1"/>
</dbReference>
<evidence type="ECO:0000313" key="5">
    <source>
        <dbReference type="EMBL" id="KAJ5524905.1"/>
    </source>
</evidence>
<feature type="chain" id="PRO_5042237608" description="Fungal lipase-type domain-containing protein" evidence="3">
    <location>
        <begin position="21"/>
        <end position="433"/>
    </location>
</feature>
<evidence type="ECO:0000313" key="6">
    <source>
        <dbReference type="Proteomes" id="UP001220324"/>
    </source>
</evidence>
<protein>
    <recommendedName>
        <fullName evidence="4">Fungal lipase-type domain-containing protein</fullName>
    </recommendedName>
</protein>
<evidence type="ECO:0000256" key="1">
    <source>
        <dbReference type="ARBA" id="ARBA00022729"/>
    </source>
</evidence>